<dbReference type="Proteomes" id="UP000324222">
    <property type="component" value="Unassembled WGS sequence"/>
</dbReference>
<keyword evidence="2" id="KW-1185">Reference proteome</keyword>
<evidence type="ECO:0000313" key="2">
    <source>
        <dbReference type="Proteomes" id="UP000324222"/>
    </source>
</evidence>
<gene>
    <name evidence="1" type="ORF">E2C01_099233</name>
</gene>
<proteinExistence type="predicted"/>
<sequence length="72" mass="8214">MWLLQQCSRVAQFPDMVKGLSPPALNLLNFTHFFAPLASHRLVPRQSHSLASARFLHVADDVLVFLEVYFAF</sequence>
<name>A0A5B7JZT6_PORTR</name>
<accession>A0A5B7JZT6</accession>
<protein>
    <submittedName>
        <fullName evidence="1">Uncharacterized protein</fullName>
    </submittedName>
</protein>
<comment type="caution">
    <text evidence="1">The sequence shown here is derived from an EMBL/GenBank/DDBJ whole genome shotgun (WGS) entry which is preliminary data.</text>
</comment>
<dbReference type="AlphaFoldDB" id="A0A5B7JZT6"/>
<organism evidence="1 2">
    <name type="scientific">Portunus trituberculatus</name>
    <name type="common">Swimming crab</name>
    <name type="synonym">Neptunus trituberculatus</name>
    <dbReference type="NCBI Taxonomy" id="210409"/>
    <lineage>
        <taxon>Eukaryota</taxon>
        <taxon>Metazoa</taxon>
        <taxon>Ecdysozoa</taxon>
        <taxon>Arthropoda</taxon>
        <taxon>Crustacea</taxon>
        <taxon>Multicrustacea</taxon>
        <taxon>Malacostraca</taxon>
        <taxon>Eumalacostraca</taxon>
        <taxon>Eucarida</taxon>
        <taxon>Decapoda</taxon>
        <taxon>Pleocyemata</taxon>
        <taxon>Brachyura</taxon>
        <taxon>Eubrachyura</taxon>
        <taxon>Portunoidea</taxon>
        <taxon>Portunidae</taxon>
        <taxon>Portuninae</taxon>
        <taxon>Portunus</taxon>
    </lineage>
</organism>
<evidence type="ECO:0000313" key="1">
    <source>
        <dbReference type="EMBL" id="MPD03592.1"/>
    </source>
</evidence>
<dbReference type="EMBL" id="VSRR010136843">
    <property type="protein sequence ID" value="MPD03592.1"/>
    <property type="molecule type" value="Genomic_DNA"/>
</dbReference>
<reference evidence="1 2" key="1">
    <citation type="submission" date="2019-05" db="EMBL/GenBank/DDBJ databases">
        <title>Another draft genome of Portunus trituberculatus and its Hox gene families provides insights of decapod evolution.</title>
        <authorList>
            <person name="Jeong J.-H."/>
            <person name="Song I."/>
            <person name="Kim S."/>
            <person name="Choi T."/>
            <person name="Kim D."/>
            <person name="Ryu S."/>
            <person name="Kim W."/>
        </authorList>
    </citation>
    <scope>NUCLEOTIDE SEQUENCE [LARGE SCALE GENOMIC DNA]</scope>
    <source>
        <tissue evidence="1">Muscle</tissue>
    </source>
</reference>